<dbReference type="Gene3D" id="2.60.40.10">
    <property type="entry name" value="Immunoglobulins"/>
    <property type="match status" value="1"/>
</dbReference>
<sequence length="1769" mass="181964">MSALRPYVALILALILGLALPSLSAQEPAKIALSSSVARYKPAILSLISQQERDTVSFIENKGQTAPDVLWTAQASGYRAAFLKDSFVLQTLDWDKAASGKPVVEAAAGSGAGSTVQGGAQKVQIREERIQLSGANSNAIIEPLDERTGKVNLFKGKDPSRWISNAPTYARLHYRNIYPGIDLIFYSHGGRLEYDFVVAAGANPDLIRMKIASADAVSTTAQGELRIGTTVHKPVLYQNFEHGKSAVEGSFTLVAPNTFGFHFAQYDKSRTFVIDPTISLLYSTYAGGLHNDQAFSITLDAQGNTFIAGWSASEDFPVTGNALQTVRKNIGVYLYDIVVMKFDSAGSLMYSTFLGGAQNDQGTTIVANADGSVYVGGYTQSTDFPVTSNAYQITAGGGLDGFLARISADGSQLLYSTYLGGTGDEAVTSLLPNADGSLWMSGVASQAGLNASATAYQKKPNGVDNSFVGKVQFDANGKLQIPYLTFIGGSQSGQTNGPGEGWPSSLAVDGTGNVYYAGTTQSSDYPVTATAYEQPVTLSHGCANSPNPNTIGVVTKFSPDLSQVLYSTYFGGKTEDQNGFPYCNQGLTSIHLDTAGDIWLYGYTAESDLPLTSNALSKMLNGNGMANGQDAFLGELSADGTKLLYGTYIGGSGLDSASMMTVDASGNIWLSGISASTDFPTTANALQPLNNTGGSDFTLVQLNPAATSILYSTYFGGTTDNGFNSVPMAVDANGNIHLTGSTSSASFPVTPNALQQVFANGDSGPDGNDIFYAELGTGQIVTATPSTGGNVGDATITVNGVGFQIGATCELTLNGATISSASASVSPTGTSISCTFPLAGVVPGTYNIIVLNPNNGTTFMQTAGFVVASGGGPQLWATIVGRPKIRTGVSSVVTVSYGNSGNTDAYMAPMEIDLPANVSATYGVGVSPKLGSGVQATTSATTASGMRIPLMVPHLAAGESRSYQIAITDAVDSDNYTISAQLGSPWYGSLSAANSELSSRSNTLTTSTSCAAALSGSPTVVDCLDRYLTQYQTSGATAAQAKSLAATLQTELAQSLIGNTPAVSAGTLPSPSSAYVGSTLVVTGLPSTDDTELVHDFATSTQYLFPIDTSHCVVWADNVNDALGGVLYKCTYSIPSPIDGAELFTGNSYSRLDLITNPGNLIPEFDTCWTKSFSVLTAGTELDVQAGRPCSMDSDADDPDDPAGGQDPPPPGPPDPPTTDTISGTTGGSIDPNAKVGNNGDGSGGHFIRATAPLPYAIFFENQATATLPAAMVVVTDQLDPAKVDLTTLSLGAISFGANVIKPKGTANAFTAVYSINSSLSVRIEGSLNQNTGLLKWTLQSIDPSTGLPPTDPTIGFLPADTDGMKGQASVVFNVALKPGMPTGTQISNAASIIFDTNTPITTPTWVNTIDIDAPVSRVTALPATETTITFPVTWSGTDQGSGIVTYNVYVSDNGGTFTLWQSAVRGVTANYTGTVNHTYGFYSVATDGVGNIEATKNAAETATQIVPGLIATTAALSASSTSTSVGTNVTFTATVTPSAGSGVPTGSVTFMDGTTVLGQASLMASGQAYYSSSSLAAGAHVITASYGGTSAFAGSTSPALTVTIQALPADFSIGLSPTSGSVTAGKSVTTAVSITPVNGFNQSVGFSCSGLPSGAGCSFSPATVTPAGGTAQTTLTIQTAQRQALLHELSDSPHRINMAVFGGSLLCLGFFTSKRRRWASLASLCLLATLMLGCGGGSPTAVPVTTTITITATAGSVVHSTSYTFTVQ</sequence>
<dbReference type="RefSeq" id="WP_013572957.1">
    <property type="nucleotide sequence ID" value="NC_015057.1"/>
</dbReference>
<feature type="domain" description="DUF7619" evidence="3">
    <location>
        <begin position="1359"/>
        <end position="1408"/>
    </location>
</feature>
<feature type="region of interest" description="Disordered" evidence="1">
    <location>
        <begin position="1186"/>
        <end position="1241"/>
    </location>
</feature>
<dbReference type="InterPro" id="IPR032109">
    <property type="entry name" value="Big_3_5"/>
</dbReference>
<dbReference type="Proteomes" id="UP000000343">
    <property type="component" value="Plasmid pACIX901"/>
</dbReference>
<protein>
    <submittedName>
        <fullName evidence="5">Uncharacterized protein</fullName>
    </submittedName>
</protein>
<feature type="compositionally biased region" description="Low complexity" evidence="1">
    <location>
        <begin position="1218"/>
        <end position="1232"/>
    </location>
</feature>
<dbReference type="InterPro" id="IPR010620">
    <property type="entry name" value="SBBP_repeat"/>
</dbReference>
<dbReference type="HOGENOM" id="CLU_238863_0_0_0"/>
<evidence type="ECO:0000313" key="6">
    <source>
        <dbReference type="Proteomes" id="UP000000343"/>
    </source>
</evidence>
<dbReference type="InterPro" id="IPR057708">
    <property type="entry name" value="DUF7948"/>
</dbReference>
<evidence type="ECO:0000313" key="5">
    <source>
        <dbReference type="EMBL" id="ADW71045.1"/>
    </source>
</evidence>
<keyword evidence="5" id="KW-0614">Plasmid</keyword>
<accession>E8X6G1</accession>
<dbReference type="PANTHER" id="PTHR35580:SF1">
    <property type="entry name" value="PHYTASE-LIKE DOMAIN-CONTAINING PROTEIN"/>
    <property type="match status" value="1"/>
</dbReference>
<reference evidence="6" key="1">
    <citation type="submission" date="2011-01" db="EMBL/GenBank/DDBJ databases">
        <title>Complete sequence of plasmid1 of Acidobacterium sp. MP5ACTX9.</title>
        <authorList>
            <consortium name="US DOE Joint Genome Institute"/>
            <person name="Lucas S."/>
            <person name="Copeland A."/>
            <person name="Lapidus A."/>
            <person name="Cheng J.-F."/>
            <person name="Goodwin L."/>
            <person name="Pitluck S."/>
            <person name="Teshima H."/>
            <person name="Detter J.C."/>
            <person name="Han C."/>
            <person name="Tapia R."/>
            <person name="Land M."/>
            <person name="Hauser L."/>
            <person name="Kyrpides N."/>
            <person name="Ivanova N."/>
            <person name="Ovchinnikova G."/>
            <person name="Pagani I."/>
            <person name="Rawat S.R."/>
            <person name="Mannisto M."/>
            <person name="Haggblom M.M."/>
            <person name="Woyke T."/>
        </authorList>
    </citation>
    <scope>NUCLEOTIDE SEQUENCE [LARGE SCALE GENOMIC DNA]</scope>
    <source>
        <strain evidence="6">MP5ACTX9</strain>
        <plasmid evidence="6">Plasmid pACIX901</plasmid>
    </source>
</reference>
<dbReference type="OrthoDB" id="127173at2"/>
<evidence type="ECO:0000256" key="1">
    <source>
        <dbReference type="SAM" id="MobiDB-lite"/>
    </source>
</evidence>
<dbReference type="InterPro" id="IPR052918">
    <property type="entry name" value="Motility_Chemotaxis_Reg"/>
</dbReference>
<dbReference type="Pfam" id="PF06739">
    <property type="entry name" value="SBBP"/>
    <property type="match status" value="2"/>
</dbReference>
<dbReference type="InterPro" id="IPR055353">
    <property type="entry name" value="DUF7619"/>
</dbReference>
<feature type="domain" description="DUF7948" evidence="4">
    <location>
        <begin position="58"/>
        <end position="277"/>
    </location>
</feature>
<proteinExistence type="predicted"/>
<dbReference type="Pfam" id="PF24595">
    <property type="entry name" value="DUF7619"/>
    <property type="match status" value="1"/>
</dbReference>
<evidence type="ECO:0000259" key="4">
    <source>
        <dbReference type="Pfam" id="PF25778"/>
    </source>
</evidence>
<organism evidence="6">
    <name type="scientific">Granulicella tundricola (strain ATCC BAA-1859 / DSM 23138 / MP5ACTX9)</name>
    <dbReference type="NCBI Taxonomy" id="1198114"/>
    <lineage>
        <taxon>Bacteria</taxon>
        <taxon>Pseudomonadati</taxon>
        <taxon>Acidobacteriota</taxon>
        <taxon>Terriglobia</taxon>
        <taxon>Terriglobales</taxon>
        <taxon>Acidobacteriaceae</taxon>
        <taxon>Granulicella</taxon>
    </lineage>
</organism>
<gene>
    <name evidence="5" type="ordered locus">AciX9_4273</name>
</gene>
<name>E8X6G1_GRATM</name>
<dbReference type="Pfam" id="PF25778">
    <property type="entry name" value="DUF7948"/>
    <property type="match status" value="1"/>
</dbReference>
<dbReference type="PANTHER" id="PTHR35580">
    <property type="entry name" value="CELL SURFACE GLYCOPROTEIN (S-LAYER PROTEIN)-LIKE PROTEIN"/>
    <property type="match status" value="1"/>
</dbReference>
<dbReference type="KEGG" id="acm:AciX9_4273"/>
<feature type="domain" description="Bacterial Ig-like" evidence="2">
    <location>
        <begin position="1517"/>
        <end position="1605"/>
    </location>
</feature>
<evidence type="ECO:0000259" key="3">
    <source>
        <dbReference type="Pfam" id="PF24595"/>
    </source>
</evidence>
<dbReference type="InterPro" id="IPR013783">
    <property type="entry name" value="Ig-like_fold"/>
</dbReference>
<keyword evidence="6" id="KW-1185">Reference proteome</keyword>
<geneLocation type="plasmid" evidence="5 6">
    <name>pACIX901</name>
</geneLocation>
<evidence type="ECO:0000259" key="2">
    <source>
        <dbReference type="Pfam" id="PF16640"/>
    </source>
</evidence>
<dbReference type="Pfam" id="PF16640">
    <property type="entry name" value="Big_3_5"/>
    <property type="match status" value="1"/>
</dbReference>
<dbReference type="EMBL" id="CP002481">
    <property type="protein sequence ID" value="ADW71045.1"/>
    <property type="molecule type" value="Genomic_DNA"/>
</dbReference>
<feature type="compositionally biased region" description="Pro residues" evidence="1">
    <location>
        <begin position="1207"/>
        <end position="1217"/>
    </location>
</feature>